<protein>
    <submittedName>
        <fullName evidence="1">Uncharacterized protein</fullName>
    </submittedName>
</protein>
<accession>A0A1R2BPI6</accession>
<dbReference type="EMBL" id="MPUH01000505">
    <property type="protein sequence ID" value="OMJ78749.1"/>
    <property type="molecule type" value="Genomic_DNA"/>
</dbReference>
<evidence type="ECO:0000313" key="2">
    <source>
        <dbReference type="Proteomes" id="UP000187209"/>
    </source>
</evidence>
<organism evidence="1 2">
    <name type="scientific">Stentor coeruleus</name>
    <dbReference type="NCBI Taxonomy" id="5963"/>
    <lineage>
        <taxon>Eukaryota</taxon>
        <taxon>Sar</taxon>
        <taxon>Alveolata</taxon>
        <taxon>Ciliophora</taxon>
        <taxon>Postciliodesmatophora</taxon>
        <taxon>Heterotrichea</taxon>
        <taxon>Heterotrichida</taxon>
        <taxon>Stentoridae</taxon>
        <taxon>Stentor</taxon>
    </lineage>
</organism>
<dbReference type="PANTHER" id="PTHR34894">
    <property type="entry name" value="SAM-DEPENDENT METHYLTRANSFERASE RSMI, CONSERVED SITE"/>
    <property type="match status" value="1"/>
</dbReference>
<name>A0A1R2BPI6_9CILI</name>
<dbReference type="Proteomes" id="UP000187209">
    <property type="component" value="Unassembled WGS sequence"/>
</dbReference>
<reference evidence="1 2" key="1">
    <citation type="submission" date="2016-11" db="EMBL/GenBank/DDBJ databases">
        <title>The macronuclear genome of Stentor coeruleus: a giant cell with tiny introns.</title>
        <authorList>
            <person name="Slabodnick M."/>
            <person name="Ruby J.G."/>
            <person name="Reiff S.B."/>
            <person name="Swart E.C."/>
            <person name="Gosai S."/>
            <person name="Prabakaran S."/>
            <person name="Witkowska E."/>
            <person name="Larue G.E."/>
            <person name="Fisher S."/>
            <person name="Freeman R.M."/>
            <person name="Gunawardena J."/>
            <person name="Chu W."/>
            <person name="Stover N.A."/>
            <person name="Gregory B.D."/>
            <person name="Nowacki M."/>
            <person name="Derisi J."/>
            <person name="Roy S.W."/>
            <person name="Marshall W.F."/>
            <person name="Sood P."/>
        </authorList>
    </citation>
    <scope>NUCLEOTIDE SEQUENCE [LARGE SCALE GENOMIC DNA]</scope>
    <source>
        <strain evidence="1">WM001</strain>
    </source>
</reference>
<keyword evidence="2" id="KW-1185">Reference proteome</keyword>
<dbReference type="PANTHER" id="PTHR34894:SF5">
    <property type="entry name" value="EF-HAND DOMAIN-CONTAINING PROTEIN"/>
    <property type="match status" value="1"/>
</dbReference>
<gene>
    <name evidence="1" type="ORF">SteCoe_21360</name>
</gene>
<sequence>MYQTPRTPKPKFIPPIKTAASFLRTISDTSDLQRMMFTTTVVRDSPSSLVQRGGSTIIKTSYSSNSLNSAIRLVQEQNTSRQTRDISHLQDILRYSNSETENNLKSIHVLPTNLEQLKTYMSARMNLESRLGSKKSHVCFKERCLESFVENNLAFSDWNIFDYHPRHNTDLGSPTGVHDITNLKEWYKVMKTNYLSKIIQNSKLNEVNKKIMDKESLENFELIIKAGLKECMRQIAVQSYERGELLLELFQNLSLYWNWKIEALESTHKARYKQTKIELQTVSQSFAAQKSDFKKKEKTYNHDIEILRSDNLLKKVEIDKLIDTIKKLKAERIYRSKLDLDRYNVMIKKFKELKDFTINLIEDPYNIIIAKTLQKKKESLAELILAKIKTFHQKYSEYFSRFTEEQIIEHEMLTVNTECIFIEASQQTYNSDFTNDQGCNAIVEYQDENIETEEVYEMIIEEEVKDLKKPERKKEPFSIVITNEHEEQVVAFQDDLKSLLSFSSESSDTENHEDDAKIEPETLMRKVRVSGFYKARATFDKDSQTEENVFIEMSKRDEEELLNWMIKDRQDYLKDIQKQILNKKSELVNYENISKNRLLGQSFNLDESRSSVSSVGSFESFDMSIDADIEYLRKTGIIGKDVDIYSWKEGYNYGLEKAKTLKTEEDIMPRLEDADKFESKDDFIMKDEENEIFDDQDQKEQILRSKYKRTTLGIDDMKRYRKSTKIKEFHFQRKETRTSTVKVTNKPKFLDEFLSDELKNIIKQAKMSRKMVQKNVALMYSAAIGKTTIIEFESLAVFVYDEFCSKYGQKKVVIKKIIDFVSGLLKYPDSRRVVNFIKLLGISHKLGLEDFCRPKQSFNFFIALNRLIEKSKLGIISLEEMTDYQFIPAIRAIDCTKELLSAYFDNSKIQNIISTIEKNSHPDPKKINKFGIVDLEFLQELLLLEFDSYNHTILSHLNKIVTPFSLVSKKDKIHKLDCMMLIRYLCPVKFFTLLSKPSIESFSLLANHDSKKLTISIKRFYDLCFGHRLLYPGEIEVMLEERINETQAQEIILYQSSMHMTNLKFILANKERFGLDELYVYNWENKLGGLAEDSKYNLSSSVLIWRMLACEVKRLLSEC</sequence>
<proteinExistence type="predicted"/>
<dbReference type="OrthoDB" id="326606at2759"/>
<dbReference type="AlphaFoldDB" id="A0A1R2BPI6"/>
<evidence type="ECO:0000313" key="1">
    <source>
        <dbReference type="EMBL" id="OMJ78749.1"/>
    </source>
</evidence>
<comment type="caution">
    <text evidence="1">The sequence shown here is derived from an EMBL/GenBank/DDBJ whole genome shotgun (WGS) entry which is preliminary data.</text>
</comment>